<evidence type="ECO:0000256" key="3">
    <source>
        <dbReference type="ARBA" id="ARBA00022837"/>
    </source>
</evidence>
<dbReference type="GO" id="GO:0046872">
    <property type="term" value="F:metal ion binding"/>
    <property type="evidence" value="ECO:0007669"/>
    <property type="project" value="UniProtKB-KW"/>
</dbReference>
<feature type="domain" description="EF-hand" evidence="5">
    <location>
        <begin position="149"/>
        <end position="184"/>
    </location>
</feature>
<organism evidence="6 7">
    <name type="scientific">Urochloa decumbens</name>
    <dbReference type="NCBI Taxonomy" id="240449"/>
    <lineage>
        <taxon>Eukaryota</taxon>
        <taxon>Viridiplantae</taxon>
        <taxon>Streptophyta</taxon>
        <taxon>Embryophyta</taxon>
        <taxon>Tracheophyta</taxon>
        <taxon>Spermatophyta</taxon>
        <taxon>Magnoliopsida</taxon>
        <taxon>Liliopsida</taxon>
        <taxon>Poales</taxon>
        <taxon>Poaceae</taxon>
        <taxon>PACMAD clade</taxon>
        <taxon>Panicoideae</taxon>
        <taxon>Panicodae</taxon>
        <taxon>Paniceae</taxon>
        <taxon>Melinidinae</taxon>
        <taxon>Urochloa</taxon>
    </lineage>
</organism>
<evidence type="ECO:0000259" key="5">
    <source>
        <dbReference type="PROSITE" id="PS50222"/>
    </source>
</evidence>
<evidence type="ECO:0000256" key="1">
    <source>
        <dbReference type="ARBA" id="ARBA00022723"/>
    </source>
</evidence>
<dbReference type="CDD" id="cd00051">
    <property type="entry name" value="EFh"/>
    <property type="match status" value="1"/>
</dbReference>
<dbReference type="AlphaFoldDB" id="A0ABC8X321"/>
<keyword evidence="3" id="KW-0106">Calcium</keyword>
<keyword evidence="1" id="KW-0479">Metal-binding</keyword>
<evidence type="ECO:0000313" key="7">
    <source>
        <dbReference type="Proteomes" id="UP001497457"/>
    </source>
</evidence>
<dbReference type="PROSITE" id="PS00018">
    <property type="entry name" value="EF_HAND_1"/>
    <property type="match status" value="2"/>
</dbReference>
<accession>A0ABC8X321</accession>
<dbReference type="FunFam" id="1.10.238.10:FF:000003">
    <property type="entry name" value="Calmodulin A"/>
    <property type="match status" value="1"/>
</dbReference>
<dbReference type="SUPFAM" id="SSF47473">
    <property type="entry name" value="EF-hand"/>
    <property type="match status" value="1"/>
</dbReference>
<dbReference type="InterPro" id="IPR002048">
    <property type="entry name" value="EF_hand_dom"/>
</dbReference>
<keyword evidence="2" id="KW-0677">Repeat</keyword>
<sequence length="223" mass="23786">MWDFVPTIDLHGGLVMSVSSFLIMLQLQLQPLLDNIASANRGICSASRAVVRLLARDDSVIPLAAADDEDVDDSGGGGAMAPPRQHRRHCDRCAARGASRSDVAAVMASLRLVSGAGDDDGGEGCGGGGGERCAAMWAEVDELLESKMASEAELREAFYVFDRDEDGYVGAGELWNVMRRLGMMAGGGAARLEDCRRMIAAHDGDGDGRISFREFRSMMENAV</sequence>
<reference evidence="7" key="1">
    <citation type="submission" date="2024-06" db="EMBL/GenBank/DDBJ databases">
        <authorList>
            <person name="Ryan C."/>
        </authorList>
    </citation>
    <scope>NUCLEOTIDE SEQUENCE [LARGE SCALE GENOMIC DNA]</scope>
</reference>
<dbReference type="Pfam" id="PF13499">
    <property type="entry name" value="EF-hand_7"/>
    <property type="match status" value="1"/>
</dbReference>
<dbReference type="EMBL" id="OZ075123">
    <property type="protein sequence ID" value="CAL4919730.1"/>
    <property type="molecule type" value="Genomic_DNA"/>
</dbReference>
<feature type="domain" description="EF-hand" evidence="5">
    <location>
        <begin position="190"/>
        <end position="223"/>
    </location>
</feature>
<reference evidence="6 7" key="2">
    <citation type="submission" date="2024-10" db="EMBL/GenBank/DDBJ databases">
        <authorList>
            <person name="Ryan C."/>
        </authorList>
    </citation>
    <scope>NUCLEOTIDE SEQUENCE [LARGE SCALE GENOMIC DNA]</scope>
</reference>
<dbReference type="PROSITE" id="PS50222">
    <property type="entry name" value="EF_HAND_2"/>
    <property type="match status" value="2"/>
</dbReference>
<feature type="region of interest" description="Disordered" evidence="4">
    <location>
        <begin position="67"/>
        <end position="86"/>
    </location>
</feature>
<protein>
    <recommendedName>
        <fullName evidence="5">EF-hand domain-containing protein</fullName>
    </recommendedName>
</protein>
<dbReference type="PANTHER" id="PTHR10891">
    <property type="entry name" value="EF-HAND CALCIUM-BINDING DOMAIN CONTAINING PROTEIN"/>
    <property type="match status" value="1"/>
</dbReference>
<evidence type="ECO:0000313" key="6">
    <source>
        <dbReference type="EMBL" id="CAL4919730.1"/>
    </source>
</evidence>
<dbReference type="InterPro" id="IPR011992">
    <property type="entry name" value="EF-hand-dom_pair"/>
</dbReference>
<evidence type="ECO:0000256" key="2">
    <source>
        <dbReference type="ARBA" id="ARBA00022737"/>
    </source>
</evidence>
<gene>
    <name evidence="6" type="ORF">URODEC1_LOCUS19987</name>
</gene>
<evidence type="ECO:0000256" key="4">
    <source>
        <dbReference type="SAM" id="MobiDB-lite"/>
    </source>
</evidence>
<dbReference type="Proteomes" id="UP001497457">
    <property type="component" value="Chromosome 13rd"/>
</dbReference>
<dbReference type="InterPro" id="IPR018247">
    <property type="entry name" value="EF_Hand_1_Ca_BS"/>
</dbReference>
<dbReference type="SMART" id="SM00054">
    <property type="entry name" value="EFh"/>
    <property type="match status" value="2"/>
</dbReference>
<proteinExistence type="predicted"/>
<dbReference type="Gene3D" id="1.10.238.10">
    <property type="entry name" value="EF-hand"/>
    <property type="match status" value="1"/>
</dbReference>
<dbReference type="InterPro" id="IPR039647">
    <property type="entry name" value="EF_hand_pair_protein_CML-like"/>
</dbReference>
<keyword evidence="7" id="KW-1185">Reference proteome</keyword>
<name>A0ABC8X321_9POAL</name>